<proteinExistence type="predicted"/>
<dbReference type="AlphaFoldDB" id="A0A517ZMV4"/>
<evidence type="ECO:0000313" key="1">
    <source>
        <dbReference type="EMBL" id="QDU43787.1"/>
    </source>
</evidence>
<accession>A0A517ZMV4</accession>
<name>A0A517ZMV4_9PLAN</name>
<dbReference type="InterPro" id="IPR025412">
    <property type="entry name" value="DUF4304"/>
</dbReference>
<dbReference type="Proteomes" id="UP000319383">
    <property type="component" value="Chromosome"/>
</dbReference>
<keyword evidence="2" id="KW-1185">Reference proteome</keyword>
<protein>
    <recommendedName>
        <fullName evidence="3">DUF4304 domain-containing protein</fullName>
    </recommendedName>
</protein>
<gene>
    <name evidence="1" type="ORF">Mal52_22630</name>
</gene>
<dbReference type="Pfam" id="PF14137">
    <property type="entry name" value="DUF4304"/>
    <property type="match status" value="1"/>
</dbReference>
<reference evidence="1 2" key="1">
    <citation type="submission" date="2019-02" db="EMBL/GenBank/DDBJ databases">
        <title>Deep-cultivation of Planctomycetes and their phenomic and genomic characterization uncovers novel biology.</title>
        <authorList>
            <person name="Wiegand S."/>
            <person name="Jogler M."/>
            <person name="Boedeker C."/>
            <person name="Pinto D."/>
            <person name="Vollmers J."/>
            <person name="Rivas-Marin E."/>
            <person name="Kohn T."/>
            <person name="Peeters S.H."/>
            <person name="Heuer A."/>
            <person name="Rast P."/>
            <person name="Oberbeckmann S."/>
            <person name="Bunk B."/>
            <person name="Jeske O."/>
            <person name="Meyerdierks A."/>
            <person name="Storesund J.E."/>
            <person name="Kallscheuer N."/>
            <person name="Luecker S."/>
            <person name="Lage O.M."/>
            <person name="Pohl T."/>
            <person name="Merkel B.J."/>
            <person name="Hornburger P."/>
            <person name="Mueller R.-W."/>
            <person name="Bruemmer F."/>
            <person name="Labrenz M."/>
            <person name="Spormann A.M."/>
            <person name="Op den Camp H."/>
            <person name="Overmann J."/>
            <person name="Amann R."/>
            <person name="Jetten M.S.M."/>
            <person name="Mascher T."/>
            <person name="Medema M.H."/>
            <person name="Devos D.P."/>
            <person name="Kaster A.-K."/>
            <person name="Ovreas L."/>
            <person name="Rohde M."/>
            <person name="Galperin M.Y."/>
            <person name="Jogler C."/>
        </authorList>
    </citation>
    <scope>NUCLEOTIDE SEQUENCE [LARGE SCALE GENOMIC DNA]</scope>
    <source>
        <strain evidence="1 2">Mal52</strain>
    </source>
</reference>
<dbReference type="OrthoDB" id="255230at2"/>
<dbReference type="RefSeq" id="WP_145376075.1">
    <property type="nucleotide sequence ID" value="NZ_CP036270.1"/>
</dbReference>
<dbReference type="EMBL" id="CP036276">
    <property type="protein sequence ID" value="QDU43787.1"/>
    <property type="molecule type" value="Genomic_DNA"/>
</dbReference>
<evidence type="ECO:0008006" key="3">
    <source>
        <dbReference type="Google" id="ProtNLM"/>
    </source>
</evidence>
<dbReference type="KEGG" id="sdyn:Mal52_22630"/>
<evidence type="ECO:0000313" key="2">
    <source>
        <dbReference type="Proteomes" id="UP000319383"/>
    </source>
</evidence>
<sequence>MAREKSPAQTRFDDIIKSAVTSVLKPLGFRKSALNFHRRHNDVVQVVNFQSSHSSSWDEKLFYINVGLAFDAVCQLASIEILEKPKEYECDSRGTRERLERLLDNVPDRWSVRANEDSSPIAEHLNSAIEQLAKDLESIDGLQAYRTHRWFNQFRPKPVNAQILYILGDLDGSWNEVTQLCEHFADRQAINQPKWWIEELGLTKLAAKCCP</sequence>
<organism evidence="1 2">
    <name type="scientific">Symmachiella dynata</name>
    <dbReference type="NCBI Taxonomy" id="2527995"/>
    <lineage>
        <taxon>Bacteria</taxon>
        <taxon>Pseudomonadati</taxon>
        <taxon>Planctomycetota</taxon>
        <taxon>Planctomycetia</taxon>
        <taxon>Planctomycetales</taxon>
        <taxon>Planctomycetaceae</taxon>
        <taxon>Symmachiella</taxon>
    </lineage>
</organism>